<dbReference type="GeneID" id="8859783"/>
<evidence type="ECO:0000313" key="2">
    <source>
        <dbReference type="Proteomes" id="UP000006671"/>
    </source>
</evidence>
<organism evidence="2">
    <name type="scientific">Naegleria gruberi</name>
    <name type="common">Amoeba</name>
    <dbReference type="NCBI Taxonomy" id="5762"/>
    <lineage>
        <taxon>Eukaryota</taxon>
        <taxon>Discoba</taxon>
        <taxon>Heterolobosea</taxon>
        <taxon>Tetramitia</taxon>
        <taxon>Eutetramitia</taxon>
        <taxon>Vahlkampfiidae</taxon>
        <taxon>Naegleria</taxon>
    </lineage>
</organism>
<dbReference type="EMBL" id="GG738949">
    <property type="protein sequence ID" value="EFC36067.1"/>
    <property type="molecule type" value="Genomic_DNA"/>
</dbReference>
<protein>
    <submittedName>
        <fullName evidence="1">Predicted protein</fullName>
    </submittedName>
</protein>
<dbReference type="Proteomes" id="UP000006671">
    <property type="component" value="Unassembled WGS sequence"/>
</dbReference>
<name>D2W4D3_NAEGR</name>
<accession>D2W4D3</accession>
<dbReference type="KEGG" id="ngr:NAEGRDRAFT_54590"/>
<dbReference type="VEuPathDB" id="AmoebaDB:NAEGRDRAFT_54590"/>
<sequence length="230" mass="27194">MIGMQLAKAFIYLPYNIDDVWACWWNTDIMEKFDPMVFKGRKPPPQQDDASTTKSSFSYQKPNGGYAHSLNVSNINFFPVKRTLHYTSTMVRDSEIDAILLIGHSSENLKEDFPDEEIEHKLLQGFFYWSLFKVNDKLTRVMISTYSEINIPIFSSFFYKQMAIKRTKSIRKSMMKELDRLTDCGRKKMDTSSFVDELNFRKCLEENCVKYPNRSWYKEWLALKQNPTQF</sequence>
<proteinExistence type="predicted"/>
<evidence type="ECO:0000313" key="1">
    <source>
        <dbReference type="EMBL" id="EFC36067.1"/>
    </source>
</evidence>
<gene>
    <name evidence="1" type="ORF">NAEGRDRAFT_54590</name>
</gene>
<dbReference type="InParanoid" id="D2W4D3"/>
<keyword evidence="2" id="KW-1185">Reference proteome</keyword>
<dbReference type="AlphaFoldDB" id="D2W4D3"/>
<dbReference type="RefSeq" id="XP_002668811.1">
    <property type="nucleotide sequence ID" value="XM_002668765.1"/>
</dbReference>
<reference evidence="1 2" key="1">
    <citation type="journal article" date="2010" name="Cell">
        <title>The genome of Naegleria gruberi illuminates early eukaryotic versatility.</title>
        <authorList>
            <person name="Fritz-Laylin L.K."/>
            <person name="Prochnik S.E."/>
            <person name="Ginger M.L."/>
            <person name="Dacks J.B."/>
            <person name="Carpenter M.L."/>
            <person name="Field M.C."/>
            <person name="Kuo A."/>
            <person name="Paredez A."/>
            <person name="Chapman J."/>
            <person name="Pham J."/>
            <person name="Shu S."/>
            <person name="Neupane R."/>
            <person name="Cipriano M."/>
            <person name="Mancuso J."/>
            <person name="Tu H."/>
            <person name="Salamov A."/>
            <person name="Lindquist E."/>
            <person name="Shapiro H."/>
            <person name="Lucas S."/>
            <person name="Grigoriev I.V."/>
            <person name="Cande W.Z."/>
            <person name="Fulton C."/>
            <person name="Rokhsar D.S."/>
            <person name="Dawson S.C."/>
        </authorList>
    </citation>
    <scope>NUCLEOTIDE SEQUENCE [LARGE SCALE GENOMIC DNA]</scope>
    <source>
        <strain evidence="1 2">NEG-M</strain>
    </source>
</reference>